<keyword evidence="3" id="KW-0010">Activator</keyword>
<dbReference type="Gene3D" id="1.10.490.50">
    <property type="entry name" value="Antibiotic binding domain of TipA-like multidrug resistance regulators"/>
    <property type="match status" value="1"/>
</dbReference>
<comment type="caution">
    <text evidence="6">The sequence shown here is derived from an EMBL/GenBank/DDBJ whole genome shotgun (WGS) entry which is preliminary data.</text>
</comment>
<keyword evidence="4" id="KW-0804">Transcription</keyword>
<protein>
    <submittedName>
        <fullName evidence="6">MerR family transcriptional regulator</fullName>
    </submittedName>
</protein>
<organism evidence="6 7">
    <name type="scientific">Corynebacterium stationis</name>
    <dbReference type="NCBI Taxonomy" id="1705"/>
    <lineage>
        <taxon>Bacteria</taxon>
        <taxon>Bacillati</taxon>
        <taxon>Actinomycetota</taxon>
        <taxon>Actinomycetes</taxon>
        <taxon>Mycobacteriales</taxon>
        <taxon>Corynebacteriaceae</taxon>
        <taxon>Corynebacterium</taxon>
    </lineage>
</organism>
<dbReference type="AlphaFoldDB" id="A0AB36CJL5"/>
<keyword evidence="2" id="KW-0238">DNA-binding</keyword>
<dbReference type="InterPro" id="IPR009061">
    <property type="entry name" value="DNA-bd_dom_put_sf"/>
</dbReference>
<dbReference type="SUPFAM" id="SSF46955">
    <property type="entry name" value="Putative DNA-binding domain"/>
    <property type="match status" value="1"/>
</dbReference>
<evidence type="ECO:0000259" key="5">
    <source>
        <dbReference type="PROSITE" id="PS50937"/>
    </source>
</evidence>
<dbReference type="SUPFAM" id="SSF89082">
    <property type="entry name" value="Antibiotic binding domain of TipA-like multidrug resistance regulators"/>
    <property type="match status" value="1"/>
</dbReference>
<dbReference type="Gene3D" id="1.10.1660.10">
    <property type="match status" value="1"/>
</dbReference>
<dbReference type="InterPro" id="IPR000551">
    <property type="entry name" value="MerR-type_HTH_dom"/>
</dbReference>
<dbReference type="InterPro" id="IPR036244">
    <property type="entry name" value="TipA-like_antibiotic-bd"/>
</dbReference>
<dbReference type="GO" id="GO:0003677">
    <property type="term" value="F:DNA binding"/>
    <property type="evidence" value="ECO:0007669"/>
    <property type="project" value="UniProtKB-KW"/>
</dbReference>
<keyword evidence="1" id="KW-0805">Transcription regulation</keyword>
<dbReference type="InterPro" id="IPR012925">
    <property type="entry name" value="TipAS_dom"/>
</dbReference>
<evidence type="ECO:0000256" key="1">
    <source>
        <dbReference type="ARBA" id="ARBA00023015"/>
    </source>
</evidence>
<dbReference type="PROSITE" id="PS50937">
    <property type="entry name" value="HTH_MERR_2"/>
    <property type="match status" value="1"/>
</dbReference>
<evidence type="ECO:0000313" key="7">
    <source>
        <dbReference type="Proteomes" id="UP000544551"/>
    </source>
</evidence>
<gene>
    <name evidence="6" type="ORF">HF853_03605</name>
</gene>
<dbReference type="CDD" id="cd01106">
    <property type="entry name" value="HTH_TipAL-Mta"/>
    <property type="match status" value="1"/>
</dbReference>
<evidence type="ECO:0000256" key="2">
    <source>
        <dbReference type="ARBA" id="ARBA00023125"/>
    </source>
</evidence>
<accession>A0AB36CJL5</accession>
<feature type="domain" description="HTH merR-type" evidence="5">
    <location>
        <begin position="23"/>
        <end position="92"/>
    </location>
</feature>
<dbReference type="GO" id="GO:0003700">
    <property type="term" value="F:DNA-binding transcription factor activity"/>
    <property type="evidence" value="ECO:0007669"/>
    <property type="project" value="InterPro"/>
</dbReference>
<proteinExistence type="predicted"/>
<evidence type="ECO:0000313" key="6">
    <source>
        <dbReference type="EMBL" id="NME88772.1"/>
    </source>
</evidence>
<dbReference type="EMBL" id="JABAFZ010000003">
    <property type="protein sequence ID" value="NME88772.1"/>
    <property type="molecule type" value="Genomic_DNA"/>
</dbReference>
<name>A0AB36CJL5_9CORY</name>
<dbReference type="Pfam" id="PF07739">
    <property type="entry name" value="TipAS"/>
    <property type="match status" value="1"/>
</dbReference>
<dbReference type="PANTHER" id="PTHR30204:SF90">
    <property type="entry name" value="HTH-TYPE TRANSCRIPTIONAL ACTIVATOR MTA"/>
    <property type="match status" value="1"/>
</dbReference>
<dbReference type="SMART" id="SM00422">
    <property type="entry name" value="HTH_MERR"/>
    <property type="match status" value="1"/>
</dbReference>
<dbReference type="Proteomes" id="UP000544551">
    <property type="component" value="Unassembled WGS sequence"/>
</dbReference>
<dbReference type="Pfam" id="PF00376">
    <property type="entry name" value="MerR"/>
    <property type="match status" value="1"/>
</dbReference>
<dbReference type="InterPro" id="IPR047057">
    <property type="entry name" value="MerR_fam"/>
</dbReference>
<dbReference type="PANTHER" id="PTHR30204">
    <property type="entry name" value="REDOX-CYCLING DRUG-SENSING TRANSCRIPTIONAL ACTIVATOR SOXR"/>
    <property type="match status" value="1"/>
</dbReference>
<evidence type="ECO:0000256" key="4">
    <source>
        <dbReference type="ARBA" id="ARBA00023163"/>
    </source>
</evidence>
<reference evidence="6 7" key="1">
    <citation type="submission" date="2020-04" db="EMBL/GenBank/DDBJ databases">
        <authorList>
            <person name="Hitch T.C.A."/>
            <person name="Wylensek D."/>
            <person name="Clavel T."/>
        </authorList>
    </citation>
    <scope>NUCLEOTIDE SEQUENCE [LARGE SCALE GENOMIC DNA]</scope>
    <source>
        <strain evidence="6 7">BL-383-APC-3D</strain>
    </source>
</reference>
<sequence length="278" mass="31507">MGLELNAASSRKITLVTEYDQAEYTIGEAAEILQVSTRTLRHWDDIELLTPSWRTWGDHRLYSEEDMERGMNILIYRGAGVALKDIAELIDAASSSRAAILRNQRKLLLDKVSHMQELITAVDTLLTAETLKEGKTMSTEDKIALFGENWPVYDEEARQRWGDTEDYAANQKMVAQMSKEDIRAAKQVAKEFKQMLIDAHSHAIAPGSKEAEEVVDKHMATISPYMPLSRSKQVLLARMYVADERFAEAYGDHRQYLLELIEAQAQAEGIDLSNVAWE</sequence>
<evidence type="ECO:0000256" key="3">
    <source>
        <dbReference type="ARBA" id="ARBA00023159"/>
    </source>
</evidence>